<gene>
    <name evidence="2" type="ORF">B0H15DRAFT_912108</name>
</gene>
<evidence type="ECO:0000313" key="2">
    <source>
        <dbReference type="EMBL" id="KAJ7083171.1"/>
    </source>
</evidence>
<proteinExistence type="predicted"/>
<dbReference type="Proteomes" id="UP001222325">
    <property type="component" value="Unassembled WGS sequence"/>
</dbReference>
<feature type="compositionally biased region" description="Pro residues" evidence="1">
    <location>
        <begin position="327"/>
        <end position="348"/>
    </location>
</feature>
<accession>A0AAD6TXQ6</accession>
<keyword evidence="3" id="KW-1185">Reference proteome</keyword>
<feature type="compositionally biased region" description="Gly residues" evidence="1">
    <location>
        <begin position="353"/>
        <end position="377"/>
    </location>
</feature>
<dbReference type="EMBL" id="JARJCN010000042">
    <property type="protein sequence ID" value="KAJ7083171.1"/>
    <property type="molecule type" value="Genomic_DNA"/>
</dbReference>
<dbReference type="AlphaFoldDB" id="A0AAD6TXQ6"/>
<reference evidence="2" key="1">
    <citation type="submission" date="2023-03" db="EMBL/GenBank/DDBJ databases">
        <title>Massive genome expansion in bonnet fungi (Mycena s.s.) driven by repeated elements and novel gene families across ecological guilds.</title>
        <authorList>
            <consortium name="Lawrence Berkeley National Laboratory"/>
            <person name="Harder C.B."/>
            <person name="Miyauchi S."/>
            <person name="Viragh M."/>
            <person name="Kuo A."/>
            <person name="Thoen E."/>
            <person name="Andreopoulos B."/>
            <person name="Lu D."/>
            <person name="Skrede I."/>
            <person name="Drula E."/>
            <person name="Henrissat B."/>
            <person name="Morin E."/>
            <person name="Kohler A."/>
            <person name="Barry K."/>
            <person name="LaButti K."/>
            <person name="Morin E."/>
            <person name="Salamov A."/>
            <person name="Lipzen A."/>
            <person name="Mereny Z."/>
            <person name="Hegedus B."/>
            <person name="Baldrian P."/>
            <person name="Stursova M."/>
            <person name="Weitz H."/>
            <person name="Taylor A."/>
            <person name="Grigoriev I.V."/>
            <person name="Nagy L.G."/>
            <person name="Martin F."/>
            <person name="Kauserud H."/>
        </authorList>
    </citation>
    <scope>NUCLEOTIDE SEQUENCE</scope>
    <source>
        <strain evidence="2">CBHHK173m</strain>
    </source>
</reference>
<evidence type="ECO:0000256" key="1">
    <source>
        <dbReference type="SAM" id="MobiDB-lite"/>
    </source>
</evidence>
<sequence length="672" mass="74249">MSGQNVVLDLLKNRTPNAILGPFDSKVSAIVRVEGTPYFVTTNVDYIPAIPVRENHTVYLREDYRFGDDDPTLWPQGYSSRVCHLAAIHKKVTNARSLSSMWWDPLPDDFVSAETGLEITRGLGKLKPSSFARLVRPIDGILEECENYKKSLKPPAQLNIMFPPLIHHVLLVKDRLHNLPSTRQKMILGVRELQRTVLELDGLLRYMKTIVPRMESGAVEAASFVEKCVGAFTLDPTVAQQFRAAGLPYWFLRPTFSFQDTIILNVVDVVDPATEIEVNPAPDFPAIPTGPATNEKLKAMRETFRSRAWYYDPFAEPMRGGQLVATPPGPSAPPPASSSPAPVTPPVPVAGSSKGGSSKGSGGRKGGRGGYRGGRAEGGSRYNPLEGARSSSAQNRDKFEIYQSPDMPPAVPAWAAGLRSVDRTRGPAENPRYLYLFPEPALLVTAKDETKRQLALQHYTMLREALQYRLGNESNAPLGSQAWRDVLFGTVHVSSTEGSKAHQRSALIDDVLGPAIRAVGLHQYDDFPAQPGSFPPISHERAREIVWDVAECGFRFEFLTLDRRASGLARPDDCRKCFAGGELMGMPLAASKQGLAAASSADRHPYIMRIAHLMKDWHPRPAALIAEAHRRTEWTDEEQEALEMAVAAHYTQSFFTLFGRAPTIPMRLDHDI</sequence>
<name>A0AAD6TXQ6_9AGAR</name>
<protein>
    <submittedName>
        <fullName evidence="2">Uncharacterized protein</fullName>
    </submittedName>
</protein>
<evidence type="ECO:0000313" key="3">
    <source>
        <dbReference type="Proteomes" id="UP001222325"/>
    </source>
</evidence>
<organism evidence="2 3">
    <name type="scientific">Mycena belliarum</name>
    <dbReference type="NCBI Taxonomy" id="1033014"/>
    <lineage>
        <taxon>Eukaryota</taxon>
        <taxon>Fungi</taxon>
        <taxon>Dikarya</taxon>
        <taxon>Basidiomycota</taxon>
        <taxon>Agaricomycotina</taxon>
        <taxon>Agaricomycetes</taxon>
        <taxon>Agaricomycetidae</taxon>
        <taxon>Agaricales</taxon>
        <taxon>Marasmiineae</taxon>
        <taxon>Mycenaceae</taxon>
        <taxon>Mycena</taxon>
    </lineage>
</organism>
<comment type="caution">
    <text evidence="2">The sequence shown here is derived from an EMBL/GenBank/DDBJ whole genome shotgun (WGS) entry which is preliminary data.</text>
</comment>
<feature type="region of interest" description="Disordered" evidence="1">
    <location>
        <begin position="320"/>
        <end position="395"/>
    </location>
</feature>